<keyword evidence="5" id="KW-0679">Respiratory chain</keyword>
<dbReference type="RefSeq" id="WP_129011897.1">
    <property type="nucleotide sequence ID" value="NZ_CP053835.1"/>
</dbReference>
<accession>A0AAE7BGE3</accession>
<keyword evidence="11" id="KW-0830">Ubiquinone</keyword>
<dbReference type="PRINTS" id="PR01435">
    <property type="entry name" value="NPOXDRDTASE5"/>
</dbReference>
<feature type="domain" description="NADH dehydrogenase subunit 5 C-terminal" evidence="18">
    <location>
        <begin position="424"/>
        <end position="610"/>
    </location>
</feature>
<dbReference type="GO" id="GO:0003954">
    <property type="term" value="F:NADH dehydrogenase activity"/>
    <property type="evidence" value="ECO:0007669"/>
    <property type="project" value="TreeGrafter"/>
</dbReference>
<dbReference type="InterPro" id="IPR010934">
    <property type="entry name" value="NADH_DH_su5_C"/>
</dbReference>
<feature type="transmembrane region" description="Helical" evidence="15">
    <location>
        <begin position="33"/>
        <end position="53"/>
    </location>
</feature>
<dbReference type="InterPro" id="IPR018393">
    <property type="entry name" value="NADHpl_OxRdtase_5_subgr"/>
</dbReference>
<dbReference type="Pfam" id="PF00662">
    <property type="entry name" value="Proton_antipo_N"/>
    <property type="match status" value="1"/>
</dbReference>
<dbReference type="AlphaFoldDB" id="A0AAE7BGE3"/>
<keyword evidence="4" id="KW-0813">Transport</keyword>
<name>A0AAE7BGE3_9BACT</name>
<keyword evidence="20" id="KW-1185">Reference proteome</keyword>
<feature type="transmembrane region" description="Helical" evidence="15">
    <location>
        <begin position="170"/>
        <end position="192"/>
    </location>
</feature>
<evidence type="ECO:0000259" key="16">
    <source>
        <dbReference type="Pfam" id="PF00361"/>
    </source>
</evidence>
<evidence type="ECO:0000256" key="15">
    <source>
        <dbReference type="SAM" id="Phobius"/>
    </source>
</evidence>
<dbReference type="InterPro" id="IPR001750">
    <property type="entry name" value="ND/Mrp_TM"/>
</dbReference>
<protein>
    <recommendedName>
        <fullName evidence="3">NADH-ubiquinone oxidoreductase chain 5</fullName>
        <ecNumber evidence="2">7.1.1.2</ecNumber>
    </recommendedName>
</protein>
<dbReference type="NCBIfam" id="TIGR01974">
    <property type="entry name" value="NDH_I_L"/>
    <property type="match status" value="1"/>
</dbReference>
<feature type="transmembrane region" description="Helical" evidence="15">
    <location>
        <begin position="409"/>
        <end position="430"/>
    </location>
</feature>
<reference evidence="19 20" key="1">
    <citation type="submission" date="2020-05" db="EMBL/GenBank/DDBJ databases">
        <title>Complete genome sequencing of Campylobacter and Arcobacter type strains.</title>
        <authorList>
            <person name="Miller W.G."/>
            <person name="Yee E."/>
        </authorList>
    </citation>
    <scope>NUCLEOTIDE SEQUENCE [LARGE SCALE GENOMIC DNA]</scope>
    <source>
        <strain evidence="19 20">LMG 25694</strain>
    </source>
</reference>
<dbReference type="GO" id="GO:0016020">
    <property type="term" value="C:membrane"/>
    <property type="evidence" value="ECO:0007669"/>
    <property type="project" value="UniProtKB-SubCell"/>
</dbReference>
<dbReference type="EMBL" id="CP053835">
    <property type="protein sequence ID" value="QKF78821.1"/>
    <property type="molecule type" value="Genomic_DNA"/>
</dbReference>
<sequence>MEKFIYIALFAPLVGSLIAALFSTQSKMVFTGWFTSFMLAVSMYASLNLLYYVYTEDISLHIVLFDWIVIGNLDIPFGFVVDHVSVVMMSVVTVVSTMVHIHSIGYMEHDKGFNRYFSYLSAFVFSMLVLVMSDNFAVLFIGWEGVGVCSWLLIGFWYHKESATWAANEAFIMNRIGDLGLLLGMFLIYWNIGSLQYDIVFAQFSTLETSTLIWIGALLFLGAMGKSAQFPLHTWLADAMEGPTPVSALIHAATMVTAGVYLVVRSNELYSLIPEVGYAIACLGAFVAIFAASMALVNNDMKRIIAYSTLSQLGYMFVAAGLGAYWIALFHLATHAFFKSVLFLGAGNVMHAMHDELDIRKMGGLHKEMKATSYIMIIASLALAGIFPLAGFFSKDKILEAAFYSDATVLWAILWITAGLTAFYSFRLVMKIFFGKANYSEELHPHEAKSFVIAAMIPLAILAVIAGWFEHSFVEFVTKILPTWETTNLEHSTAWKLILVTSAIAIFGIAVAVFKYKRDGFSKSWEDTFIYKLLSNQYYIPKIYEVCITKPYYAISVWVWKVIEIKFIDASIDGLAHFVNKMGVRFRPIQSGNLSSSLRLMTFGLILGLVFALVLSVL</sequence>
<dbReference type="Pfam" id="PF06455">
    <property type="entry name" value="NADH5_C"/>
    <property type="match status" value="1"/>
</dbReference>
<evidence type="ECO:0000256" key="8">
    <source>
        <dbReference type="ARBA" id="ARBA00022982"/>
    </source>
</evidence>
<feature type="transmembrane region" description="Helical" evidence="15">
    <location>
        <begin position="60"/>
        <end position="80"/>
    </location>
</feature>
<dbReference type="PANTHER" id="PTHR42829:SF2">
    <property type="entry name" value="NADH-UBIQUINONE OXIDOREDUCTASE CHAIN 5"/>
    <property type="match status" value="1"/>
</dbReference>
<evidence type="ECO:0000256" key="12">
    <source>
        <dbReference type="ARBA" id="ARBA00023136"/>
    </source>
</evidence>
<feature type="transmembrane region" description="Helical" evidence="15">
    <location>
        <begin position="597"/>
        <end position="617"/>
    </location>
</feature>
<evidence type="ECO:0000313" key="19">
    <source>
        <dbReference type="EMBL" id="QKF78821.1"/>
    </source>
</evidence>
<dbReference type="GO" id="GO:0042773">
    <property type="term" value="P:ATP synthesis coupled electron transport"/>
    <property type="evidence" value="ECO:0007669"/>
    <property type="project" value="InterPro"/>
</dbReference>
<dbReference type="InterPro" id="IPR001516">
    <property type="entry name" value="Proton_antipo_N"/>
</dbReference>
<evidence type="ECO:0000256" key="7">
    <source>
        <dbReference type="ARBA" id="ARBA00022967"/>
    </source>
</evidence>
<dbReference type="NCBIfam" id="NF005141">
    <property type="entry name" value="PRK06590.1"/>
    <property type="match status" value="1"/>
</dbReference>
<feature type="domain" description="NADH-Ubiquinone oxidoreductase (complex I) chain 5 N-terminal" evidence="17">
    <location>
        <begin position="67"/>
        <end position="117"/>
    </location>
</feature>
<evidence type="ECO:0000313" key="20">
    <source>
        <dbReference type="Proteomes" id="UP000503313"/>
    </source>
</evidence>
<keyword evidence="7" id="KW-1278">Translocase</keyword>
<keyword evidence="6 14" id="KW-0812">Transmembrane</keyword>
<evidence type="ECO:0000256" key="4">
    <source>
        <dbReference type="ARBA" id="ARBA00022448"/>
    </source>
</evidence>
<feature type="transmembrane region" description="Helical" evidence="15">
    <location>
        <begin position="494"/>
        <end position="514"/>
    </location>
</feature>
<dbReference type="Pfam" id="PF00361">
    <property type="entry name" value="Proton_antipo_M"/>
    <property type="match status" value="1"/>
</dbReference>
<keyword evidence="9 15" id="KW-1133">Transmembrane helix</keyword>
<evidence type="ECO:0000256" key="3">
    <source>
        <dbReference type="ARBA" id="ARBA00021096"/>
    </source>
</evidence>
<dbReference type="PANTHER" id="PTHR42829">
    <property type="entry name" value="NADH-UBIQUINONE OXIDOREDUCTASE CHAIN 5"/>
    <property type="match status" value="1"/>
</dbReference>
<dbReference type="InterPro" id="IPR003945">
    <property type="entry name" value="NU5C-like"/>
</dbReference>
<evidence type="ECO:0000256" key="14">
    <source>
        <dbReference type="RuleBase" id="RU000320"/>
    </source>
</evidence>
<dbReference type="Proteomes" id="UP000503313">
    <property type="component" value="Chromosome"/>
</dbReference>
<dbReference type="GO" id="GO:0008137">
    <property type="term" value="F:NADH dehydrogenase (ubiquinone) activity"/>
    <property type="evidence" value="ECO:0007669"/>
    <property type="project" value="UniProtKB-EC"/>
</dbReference>
<feature type="transmembrane region" description="Helical" evidence="15">
    <location>
        <begin position="304"/>
        <end position="327"/>
    </location>
</feature>
<evidence type="ECO:0000256" key="13">
    <source>
        <dbReference type="ARBA" id="ARBA00049551"/>
    </source>
</evidence>
<feature type="domain" description="NADH:quinone oxidoreductase/Mrp antiporter transmembrane" evidence="16">
    <location>
        <begin position="133"/>
        <end position="421"/>
    </location>
</feature>
<keyword evidence="10" id="KW-0520">NAD</keyword>
<feature type="transmembrane region" description="Helical" evidence="15">
    <location>
        <begin position="116"/>
        <end position="132"/>
    </location>
</feature>
<feature type="transmembrane region" description="Helical" evidence="15">
    <location>
        <begin position="138"/>
        <end position="158"/>
    </location>
</feature>
<evidence type="ECO:0000256" key="6">
    <source>
        <dbReference type="ARBA" id="ARBA00022692"/>
    </source>
</evidence>
<dbReference type="EC" id="7.1.1.2" evidence="2"/>
<feature type="transmembrane region" description="Helical" evidence="15">
    <location>
        <begin position="86"/>
        <end position="104"/>
    </location>
</feature>
<evidence type="ECO:0000256" key="2">
    <source>
        <dbReference type="ARBA" id="ARBA00012944"/>
    </source>
</evidence>
<organism evidence="19 20">
    <name type="scientific">Arcobacter defluvii</name>
    <dbReference type="NCBI Taxonomy" id="873191"/>
    <lineage>
        <taxon>Bacteria</taxon>
        <taxon>Pseudomonadati</taxon>
        <taxon>Campylobacterota</taxon>
        <taxon>Epsilonproteobacteria</taxon>
        <taxon>Campylobacterales</taxon>
        <taxon>Arcobacteraceae</taxon>
        <taxon>Arcobacter</taxon>
    </lineage>
</organism>
<evidence type="ECO:0000259" key="18">
    <source>
        <dbReference type="Pfam" id="PF06455"/>
    </source>
</evidence>
<feature type="transmembrane region" description="Helical" evidence="15">
    <location>
        <begin position="333"/>
        <end position="353"/>
    </location>
</feature>
<evidence type="ECO:0000256" key="9">
    <source>
        <dbReference type="ARBA" id="ARBA00022989"/>
    </source>
</evidence>
<feature type="transmembrane region" description="Helical" evidence="15">
    <location>
        <begin position="451"/>
        <end position="469"/>
    </location>
</feature>
<evidence type="ECO:0000256" key="5">
    <source>
        <dbReference type="ARBA" id="ARBA00022660"/>
    </source>
</evidence>
<comment type="subcellular location">
    <subcellularLocation>
        <location evidence="1">Endomembrane system</location>
        <topology evidence="1">Multi-pass membrane protein</topology>
    </subcellularLocation>
    <subcellularLocation>
        <location evidence="14">Membrane</location>
        <topology evidence="14">Multi-pass membrane protein</topology>
    </subcellularLocation>
</comment>
<evidence type="ECO:0000256" key="11">
    <source>
        <dbReference type="ARBA" id="ARBA00023075"/>
    </source>
</evidence>
<feature type="transmembrane region" description="Helical" evidence="15">
    <location>
        <begin position="244"/>
        <end position="264"/>
    </location>
</feature>
<evidence type="ECO:0000256" key="10">
    <source>
        <dbReference type="ARBA" id="ARBA00023027"/>
    </source>
</evidence>
<feature type="transmembrane region" description="Helical" evidence="15">
    <location>
        <begin position="276"/>
        <end position="297"/>
    </location>
</feature>
<comment type="catalytic activity">
    <reaction evidence="13">
        <text>a ubiquinone + NADH + 5 H(+)(in) = a ubiquinol + NAD(+) + 4 H(+)(out)</text>
        <dbReference type="Rhea" id="RHEA:29091"/>
        <dbReference type="Rhea" id="RHEA-COMP:9565"/>
        <dbReference type="Rhea" id="RHEA-COMP:9566"/>
        <dbReference type="ChEBI" id="CHEBI:15378"/>
        <dbReference type="ChEBI" id="CHEBI:16389"/>
        <dbReference type="ChEBI" id="CHEBI:17976"/>
        <dbReference type="ChEBI" id="CHEBI:57540"/>
        <dbReference type="ChEBI" id="CHEBI:57945"/>
        <dbReference type="EC" id="7.1.1.2"/>
    </reaction>
</comment>
<keyword evidence="8" id="KW-0249">Electron transport</keyword>
<feature type="transmembrane region" description="Helical" evidence="15">
    <location>
        <begin position="374"/>
        <end position="394"/>
    </location>
</feature>
<dbReference type="GO" id="GO:0012505">
    <property type="term" value="C:endomembrane system"/>
    <property type="evidence" value="ECO:0007669"/>
    <property type="project" value="UniProtKB-SubCell"/>
</dbReference>
<dbReference type="Gene3D" id="1.20.5.2700">
    <property type="match status" value="1"/>
</dbReference>
<dbReference type="KEGG" id="adz:ADFLV_2851"/>
<proteinExistence type="predicted"/>
<dbReference type="PRINTS" id="PR01434">
    <property type="entry name" value="NADHDHGNASE5"/>
</dbReference>
<dbReference type="GO" id="GO:0015990">
    <property type="term" value="P:electron transport coupled proton transport"/>
    <property type="evidence" value="ECO:0007669"/>
    <property type="project" value="TreeGrafter"/>
</dbReference>
<evidence type="ECO:0000259" key="17">
    <source>
        <dbReference type="Pfam" id="PF00662"/>
    </source>
</evidence>
<evidence type="ECO:0000256" key="1">
    <source>
        <dbReference type="ARBA" id="ARBA00004127"/>
    </source>
</evidence>
<gene>
    <name evidence="19" type="primary">nuoL2</name>
    <name evidence="19" type="ORF">ADFLV_2851</name>
</gene>
<keyword evidence="12 15" id="KW-0472">Membrane</keyword>